<evidence type="ECO:0000256" key="4">
    <source>
        <dbReference type="ARBA" id="ARBA00023242"/>
    </source>
</evidence>
<feature type="domain" description="HTH myb-type" evidence="6">
    <location>
        <begin position="19"/>
        <end position="74"/>
    </location>
</feature>
<evidence type="ECO:0000259" key="6">
    <source>
        <dbReference type="PROSITE" id="PS51294"/>
    </source>
</evidence>
<dbReference type="EMBL" id="JAVIJP010000100">
    <property type="protein sequence ID" value="KAL3615329.1"/>
    <property type="molecule type" value="Genomic_DNA"/>
</dbReference>
<dbReference type="InterPro" id="IPR046955">
    <property type="entry name" value="PHR1-like"/>
</dbReference>
<organism evidence="7 8">
    <name type="scientific">Castilleja foliolosa</name>
    <dbReference type="NCBI Taxonomy" id="1961234"/>
    <lineage>
        <taxon>Eukaryota</taxon>
        <taxon>Viridiplantae</taxon>
        <taxon>Streptophyta</taxon>
        <taxon>Embryophyta</taxon>
        <taxon>Tracheophyta</taxon>
        <taxon>Spermatophyta</taxon>
        <taxon>Magnoliopsida</taxon>
        <taxon>eudicotyledons</taxon>
        <taxon>Gunneridae</taxon>
        <taxon>Pentapetalae</taxon>
        <taxon>asterids</taxon>
        <taxon>lamiids</taxon>
        <taxon>Lamiales</taxon>
        <taxon>Orobanchaceae</taxon>
        <taxon>Pedicularideae</taxon>
        <taxon>Castillejinae</taxon>
        <taxon>Castilleja</taxon>
    </lineage>
</organism>
<reference evidence="8" key="1">
    <citation type="journal article" date="2024" name="IScience">
        <title>Strigolactones Initiate the Formation of Haustorium-like Structures in Castilleja.</title>
        <authorList>
            <person name="Buerger M."/>
            <person name="Peterson D."/>
            <person name="Chory J."/>
        </authorList>
    </citation>
    <scope>NUCLEOTIDE SEQUENCE [LARGE SCALE GENOMIC DNA]</scope>
</reference>
<dbReference type="PANTHER" id="PTHR31314:SF113">
    <property type="entry name" value="MYB FAMILY TRANSCRIPTION FACTOR MPH1"/>
    <property type="match status" value="1"/>
</dbReference>
<dbReference type="AlphaFoldDB" id="A0ABD3BDK9"/>
<sequence>MENRIRARVRKYRKSPNPRLRWTSELHDHFVEAVRELGGKNEATPKRIMEVMAVRGLTISHVKSHLQMYRSMKESCDSKEFLTNYQENKQVSQELKEEQSHGKYQVEGKTGSTGSGITNNDGEIEILERANNETSESSRDATLNLDLTMCSLQFH</sequence>
<keyword evidence="8" id="KW-1185">Reference proteome</keyword>
<dbReference type="SUPFAM" id="SSF46689">
    <property type="entry name" value="Homeodomain-like"/>
    <property type="match status" value="1"/>
</dbReference>
<comment type="caution">
    <text evidence="7">The sequence shown here is derived from an EMBL/GenBank/DDBJ whole genome shotgun (WGS) entry which is preliminary data.</text>
</comment>
<dbReference type="InterPro" id="IPR001005">
    <property type="entry name" value="SANT/Myb"/>
</dbReference>
<keyword evidence="3" id="KW-0804">Transcription</keyword>
<evidence type="ECO:0000256" key="5">
    <source>
        <dbReference type="SAM" id="MobiDB-lite"/>
    </source>
</evidence>
<feature type="region of interest" description="Disordered" evidence="5">
    <location>
        <begin position="92"/>
        <end position="120"/>
    </location>
</feature>
<feature type="compositionally biased region" description="Polar residues" evidence="5">
    <location>
        <begin position="110"/>
        <end position="120"/>
    </location>
</feature>
<keyword evidence="2" id="KW-0805">Transcription regulation</keyword>
<dbReference type="PROSITE" id="PS51294">
    <property type="entry name" value="HTH_MYB"/>
    <property type="match status" value="1"/>
</dbReference>
<evidence type="ECO:0000313" key="8">
    <source>
        <dbReference type="Proteomes" id="UP001632038"/>
    </source>
</evidence>
<dbReference type="NCBIfam" id="TIGR01557">
    <property type="entry name" value="myb_SHAQKYF"/>
    <property type="match status" value="1"/>
</dbReference>
<feature type="compositionally biased region" description="Basic and acidic residues" evidence="5">
    <location>
        <begin position="94"/>
        <end position="106"/>
    </location>
</feature>
<dbReference type="GO" id="GO:0005634">
    <property type="term" value="C:nucleus"/>
    <property type="evidence" value="ECO:0007669"/>
    <property type="project" value="UniProtKB-SubCell"/>
</dbReference>
<evidence type="ECO:0000256" key="3">
    <source>
        <dbReference type="ARBA" id="ARBA00023163"/>
    </source>
</evidence>
<protein>
    <recommendedName>
        <fullName evidence="6">HTH myb-type domain-containing protein</fullName>
    </recommendedName>
</protein>
<dbReference type="FunFam" id="1.10.10.60:FF:000002">
    <property type="entry name" value="Myb family transcription factor"/>
    <property type="match status" value="1"/>
</dbReference>
<accession>A0ABD3BDK9</accession>
<dbReference type="InterPro" id="IPR017930">
    <property type="entry name" value="Myb_dom"/>
</dbReference>
<gene>
    <name evidence="7" type="ORF">CASFOL_040990</name>
</gene>
<comment type="subcellular location">
    <subcellularLocation>
        <location evidence="1">Nucleus</location>
    </subcellularLocation>
</comment>
<evidence type="ECO:0000256" key="2">
    <source>
        <dbReference type="ARBA" id="ARBA00023015"/>
    </source>
</evidence>
<proteinExistence type="predicted"/>
<evidence type="ECO:0000256" key="1">
    <source>
        <dbReference type="ARBA" id="ARBA00004123"/>
    </source>
</evidence>
<dbReference type="Gene3D" id="1.10.10.60">
    <property type="entry name" value="Homeodomain-like"/>
    <property type="match status" value="1"/>
</dbReference>
<dbReference type="InterPro" id="IPR006447">
    <property type="entry name" value="Myb_dom_plants"/>
</dbReference>
<dbReference type="InterPro" id="IPR009057">
    <property type="entry name" value="Homeodomain-like_sf"/>
</dbReference>
<dbReference type="Proteomes" id="UP001632038">
    <property type="component" value="Unassembled WGS sequence"/>
</dbReference>
<dbReference type="Pfam" id="PF00249">
    <property type="entry name" value="Myb_DNA-binding"/>
    <property type="match status" value="1"/>
</dbReference>
<evidence type="ECO:0000313" key="7">
    <source>
        <dbReference type="EMBL" id="KAL3615329.1"/>
    </source>
</evidence>
<keyword evidence="4" id="KW-0539">Nucleus</keyword>
<dbReference type="PANTHER" id="PTHR31314">
    <property type="entry name" value="MYB FAMILY TRANSCRIPTION FACTOR PHL7-LIKE"/>
    <property type="match status" value="1"/>
</dbReference>
<name>A0ABD3BDK9_9LAMI</name>